<dbReference type="InterPro" id="IPR000719">
    <property type="entry name" value="Prot_kinase_dom"/>
</dbReference>
<protein>
    <recommendedName>
        <fullName evidence="5">Protein kinase domain-containing protein</fullName>
    </recommendedName>
</protein>
<accession>A0A5J4V5T6</accession>
<evidence type="ECO:0000313" key="6">
    <source>
        <dbReference type="EMBL" id="KAA6377670.1"/>
    </source>
</evidence>
<evidence type="ECO:0000256" key="2">
    <source>
        <dbReference type="ARBA" id="ARBA00022741"/>
    </source>
</evidence>
<dbReference type="SUPFAM" id="SSF56112">
    <property type="entry name" value="Protein kinase-like (PK-like)"/>
    <property type="match status" value="1"/>
</dbReference>
<evidence type="ECO:0000256" key="4">
    <source>
        <dbReference type="ARBA" id="ARBA00022840"/>
    </source>
</evidence>
<dbReference type="Proteomes" id="UP000324800">
    <property type="component" value="Unassembled WGS sequence"/>
</dbReference>
<dbReference type="EMBL" id="SNRW01009654">
    <property type="protein sequence ID" value="KAA6377670.1"/>
    <property type="molecule type" value="Genomic_DNA"/>
</dbReference>
<feature type="domain" description="Protein kinase" evidence="5">
    <location>
        <begin position="1"/>
        <end position="78"/>
    </location>
</feature>
<keyword evidence="2" id="KW-0547">Nucleotide-binding</keyword>
<organism evidence="6 7">
    <name type="scientific">Streblomastix strix</name>
    <dbReference type="NCBI Taxonomy" id="222440"/>
    <lineage>
        <taxon>Eukaryota</taxon>
        <taxon>Metamonada</taxon>
        <taxon>Preaxostyla</taxon>
        <taxon>Oxymonadida</taxon>
        <taxon>Streblomastigidae</taxon>
        <taxon>Streblomastix</taxon>
    </lineage>
</organism>
<dbReference type="PANTHER" id="PTHR24348">
    <property type="entry name" value="SERINE/THREONINE-PROTEIN KINASE UNC-51-RELATED"/>
    <property type="match status" value="1"/>
</dbReference>
<dbReference type="GO" id="GO:0000045">
    <property type="term" value="P:autophagosome assembly"/>
    <property type="evidence" value="ECO:0007669"/>
    <property type="project" value="TreeGrafter"/>
</dbReference>
<feature type="non-terminal residue" evidence="6">
    <location>
        <position position="1"/>
    </location>
</feature>
<keyword evidence="4" id="KW-0067">ATP-binding</keyword>
<dbReference type="GO" id="GO:0004674">
    <property type="term" value="F:protein serine/threonine kinase activity"/>
    <property type="evidence" value="ECO:0007669"/>
    <property type="project" value="InterPro"/>
</dbReference>
<dbReference type="InterPro" id="IPR011009">
    <property type="entry name" value="Kinase-like_dom_sf"/>
</dbReference>
<gene>
    <name evidence="6" type="ORF">EZS28_026804</name>
</gene>
<name>A0A5J4V5T6_9EUKA</name>
<dbReference type="GO" id="GO:0010506">
    <property type="term" value="P:regulation of autophagy"/>
    <property type="evidence" value="ECO:0007669"/>
    <property type="project" value="InterPro"/>
</dbReference>
<dbReference type="GO" id="GO:0016020">
    <property type="term" value="C:membrane"/>
    <property type="evidence" value="ECO:0007669"/>
    <property type="project" value="TreeGrafter"/>
</dbReference>
<evidence type="ECO:0000256" key="1">
    <source>
        <dbReference type="ARBA" id="ARBA00022679"/>
    </source>
</evidence>
<dbReference type="OrthoDB" id="1679321at2759"/>
<keyword evidence="3" id="KW-0418">Kinase</keyword>
<keyword evidence="1" id="KW-0808">Transferase</keyword>
<dbReference type="GO" id="GO:0005524">
    <property type="term" value="F:ATP binding"/>
    <property type="evidence" value="ECO:0007669"/>
    <property type="project" value="UniProtKB-KW"/>
</dbReference>
<dbReference type="GO" id="GO:0000407">
    <property type="term" value="C:phagophore assembly site"/>
    <property type="evidence" value="ECO:0007669"/>
    <property type="project" value="TreeGrafter"/>
</dbReference>
<dbReference type="GO" id="GO:0005829">
    <property type="term" value="C:cytosol"/>
    <property type="evidence" value="ECO:0007669"/>
    <property type="project" value="TreeGrafter"/>
</dbReference>
<dbReference type="AlphaFoldDB" id="A0A5J4V5T6"/>
<reference evidence="6 7" key="1">
    <citation type="submission" date="2019-03" db="EMBL/GenBank/DDBJ databases">
        <title>Single cell metagenomics reveals metabolic interactions within the superorganism composed of flagellate Streblomastix strix and complex community of Bacteroidetes bacteria on its surface.</title>
        <authorList>
            <person name="Treitli S.C."/>
            <person name="Kolisko M."/>
            <person name="Husnik F."/>
            <person name="Keeling P."/>
            <person name="Hampl V."/>
        </authorList>
    </citation>
    <scope>NUCLEOTIDE SEQUENCE [LARGE SCALE GENOMIC DNA]</scope>
    <source>
        <strain evidence="6">ST1C</strain>
    </source>
</reference>
<evidence type="ECO:0000256" key="3">
    <source>
        <dbReference type="ARBA" id="ARBA00022777"/>
    </source>
</evidence>
<dbReference type="PANTHER" id="PTHR24348:SF22">
    <property type="entry name" value="NON-SPECIFIC SERINE_THREONINE PROTEIN KINASE"/>
    <property type="match status" value="1"/>
</dbReference>
<dbReference type="PROSITE" id="PS50011">
    <property type="entry name" value="PROTEIN_KINASE_DOM"/>
    <property type="match status" value="1"/>
</dbReference>
<comment type="caution">
    <text evidence="6">The sequence shown here is derived from an EMBL/GenBank/DDBJ whole genome shotgun (WGS) entry which is preliminary data.</text>
</comment>
<dbReference type="GO" id="GO:0005776">
    <property type="term" value="C:autophagosome"/>
    <property type="evidence" value="ECO:0007669"/>
    <property type="project" value="TreeGrafter"/>
</dbReference>
<proteinExistence type="predicted"/>
<evidence type="ECO:0000259" key="5">
    <source>
        <dbReference type="PROSITE" id="PS50011"/>
    </source>
</evidence>
<sequence length="231" mass="26537">SNQVDMYSVGTVLYQLATHDYPINVNSVPELQKKFAAGPIKRPCSIQDDFQWDFLSKLLEFVPNKRLSAEQALIHPYFTSPQALAEITPEIRQITQNAVATRLAQQKAITQYDKDDTFTVPTTEIRIFIKTDPEAEEQTILQQRTQQQAPIFPGQQQQSKDPYIQSSTRFGTQFVLNPVQYQQRYQFQNVLPPASILPQNQIQPQQQYNQQYNQYPTPLPITAPTNAADQY</sequence>
<dbReference type="InterPro" id="IPR045269">
    <property type="entry name" value="Atg1-like"/>
</dbReference>
<dbReference type="Pfam" id="PF00069">
    <property type="entry name" value="Pkinase"/>
    <property type="match status" value="1"/>
</dbReference>
<dbReference type="Gene3D" id="1.10.510.10">
    <property type="entry name" value="Transferase(Phosphotransferase) domain 1"/>
    <property type="match status" value="1"/>
</dbReference>
<evidence type="ECO:0000313" key="7">
    <source>
        <dbReference type="Proteomes" id="UP000324800"/>
    </source>
</evidence>